<sequence length="177" mass="19221">MEINPAPVFWLTGLSGAGKSTLASTVSTLLTQEGFKSITIDGDVLRSGLNSDLGFTDADRAESVRRAAQVAALCSRAGVIVFVSLISPFIEGRARAREIIGNEYFREIYVNASLQTCRNRDIKGYYALADAGKIANFTGLTSAYEAPVSPDLMIDTTNEELAKCILRFHSFALTRCR</sequence>
<dbReference type="Proteomes" id="UP001055013">
    <property type="component" value="Unassembled WGS sequence"/>
</dbReference>
<reference evidence="1" key="1">
    <citation type="submission" date="2021-09" db="EMBL/GenBank/DDBJ databases">
        <title>Isolation and characterization of 3-chlorobenzoate degrading bacteria from soils in Shizuoka.</title>
        <authorList>
            <person name="Ifat A."/>
            <person name="Ogawa N."/>
            <person name="Kimbara K."/>
            <person name="Moriuchi R."/>
            <person name="Dohra H."/>
            <person name="Shintani M."/>
        </authorList>
    </citation>
    <scope>NUCLEOTIDE SEQUENCE</scope>
    <source>
        <strain evidence="1">19CS2-2</strain>
    </source>
</reference>
<name>A0ACB5QZD6_9BURK</name>
<proteinExistence type="predicted"/>
<comment type="caution">
    <text evidence="1">The sequence shown here is derived from an EMBL/GenBank/DDBJ whole genome shotgun (WGS) entry which is preliminary data.</text>
</comment>
<organism evidence="1 2">
    <name type="scientific">Caballeronia novacaledonica</name>
    <dbReference type="NCBI Taxonomy" id="1544861"/>
    <lineage>
        <taxon>Bacteria</taxon>
        <taxon>Pseudomonadati</taxon>
        <taxon>Pseudomonadota</taxon>
        <taxon>Betaproteobacteria</taxon>
        <taxon>Burkholderiales</taxon>
        <taxon>Burkholderiaceae</taxon>
        <taxon>Caballeronia</taxon>
    </lineage>
</organism>
<evidence type="ECO:0000313" key="1">
    <source>
        <dbReference type="EMBL" id="GJH20529.1"/>
    </source>
</evidence>
<keyword evidence="2" id="KW-1185">Reference proteome</keyword>
<keyword evidence="1" id="KW-0808">Transferase</keyword>
<gene>
    <name evidence="1" type="primary">cysC</name>
    <name evidence="1" type="ORF">CBA19CS22_28325</name>
</gene>
<protein>
    <submittedName>
        <fullName evidence="1">Adenylyl-sulfate kinase</fullName>
    </submittedName>
</protein>
<dbReference type="EMBL" id="BPUR01000020">
    <property type="protein sequence ID" value="GJH20529.1"/>
    <property type="molecule type" value="Genomic_DNA"/>
</dbReference>
<evidence type="ECO:0000313" key="2">
    <source>
        <dbReference type="Proteomes" id="UP001055013"/>
    </source>
</evidence>
<keyword evidence="1" id="KW-0418">Kinase</keyword>
<accession>A0ACB5QZD6</accession>